<dbReference type="EMBL" id="AAOH01000001">
    <property type="protein sequence ID" value="EAR30719.1"/>
    <property type="molecule type" value="Genomic_DNA"/>
</dbReference>
<dbReference type="STRING" id="87626.PTD2_04081"/>
<comment type="caution">
    <text evidence="2">The sequence shown here is derived from an EMBL/GenBank/DDBJ whole genome shotgun (WGS) entry which is preliminary data.</text>
</comment>
<feature type="signal peptide" evidence="1">
    <location>
        <begin position="1"/>
        <end position="22"/>
    </location>
</feature>
<dbReference type="AlphaFoldDB" id="A4C587"/>
<reference evidence="2 3" key="1">
    <citation type="submission" date="2006-02" db="EMBL/GenBank/DDBJ databases">
        <authorList>
            <person name="Moran M.A."/>
            <person name="Kjelleberg S."/>
            <person name="Egan S."/>
            <person name="Saunders N."/>
            <person name="Thomas T."/>
            <person name="Ferriera S."/>
            <person name="Johnson J."/>
            <person name="Kravitz S."/>
            <person name="Halpern A."/>
            <person name="Remington K."/>
            <person name="Beeson K."/>
            <person name="Tran B."/>
            <person name="Rogers Y.-H."/>
            <person name="Friedman R."/>
            <person name="Venter J.C."/>
        </authorList>
    </citation>
    <scope>NUCLEOTIDE SEQUENCE [LARGE SCALE GENOMIC DNA]</scope>
    <source>
        <strain evidence="2 3">D2</strain>
    </source>
</reference>
<gene>
    <name evidence="2" type="ORF">PTD2_04081</name>
</gene>
<feature type="chain" id="PRO_5002667124" description="Orphan protein" evidence="1">
    <location>
        <begin position="23"/>
        <end position="326"/>
    </location>
</feature>
<evidence type="ECO:0000256" key="1">
    <source>
        <dbReference type="SAM" id="SignalP"/>
    </source>
</evidence>
<proteinExistence type="predicted"/>
<name>A4C587_9GAMM</name>
<dbReference type="Proteomes" id="UP000006201">
    <property type="component" value="Unassembled WGS sequence"/>
</dbReference>
<evidence type="ECO:0000313" key="2">
    <source>
        <dbReference type="EMBL" id="EAR30719.1"/>
    </source>
</evidence>
<evidence type="ECO:0000313" key="3">
    <source>
        <dbReference type="Proteomes" id="UP000006201"/>
    </source>
</evidence>
<keyword evidence="3" id="KW-1185">Reference proteome</keyword>
<dbReference type="HOGENOM" id="CLU_056319_1_1_6"/>
<protein>
    <recommendedName>
        <fullName evidence="4">Orphan protein</fullName>
    </recommendedName>
</protein>
<keyword evidence="1" id="KW-0732">Signal</keyword>
<dbReference type="OrthoDB" id="7054989at2"/>
<dbReference type="eggNOG" id="ENOG502ZASN">
    <property type="taxonomic scope" value="Bacteria"/>
</dbReference>
<evidence type="ECO:0008006" key="4">
    <source>
        <dbReference type="Google" id="ProtNLM"/>
    </source>
</evidence>
<accession>A4C587</accession>
<sequence length="326" mass="37651">MQRIFYSLCYFLILITLSDAFANQDTQTSPTPLETAAQAATTDISTPADETSNLLAFREQINRQMQNSAQWLDDLMAEVPSDKKAAAKGYLRLGWLPRNNDWSETEVRFTVSLSLPNWKKRLKLIVDNDADEFARLPFETENQAAGNNHQGNEINASLQYLVEKNDNLNIDHRIGISRTQLYARSSAVWEKKIDTHLLAATAGLEYYYSDGFGQFIKLAYDKELSPTMSLNWSANLRHLQSEPDSEVRSGLYFSYLPDQKRAMIVGINGKDAFNGLRSYTLSYRYREQFLHSWLYYEIEPFLEYRELRQYNDEVGIALRFIGYYGQ</sequence>
<organism evidence="2 3">
    <name type="scientific">Pseudoalteromonas tunicata D2</name>
    <dbReference type="NCBI Taxonomy" id="87626"/>
    <lineage>
        <taxon>Bacteria</taxon>
        <taxon>Pseudomonadati</taxon>
        <taxon>Pseudomonadota</taxon>
        <taxon>Gammaproteobacteria</taxon>
        <taxon>Alteromonadales</taxon>
        <taxon>Pseudoalteromonadaceae</taxon>
        <taxon>Pseudoalteromonas</taxon>
    </lineage>
</organism>
<dbReference type="RefSeq" id="WP_009837017.1">
    <property type="nucleotide sequence ID" value="NZ_AAOH01000001.1"/>
</dbReference>